<evidence type="ECO:0000313" key="2">
    <source>
        <dbReference type="Proteomes" id="UP000268658"/>
    </source>
</evidence>
<protein>
    <submittedName>
        <fullName evidence="1">Uncharacterized protein</fullName>
    </submittedName>
</protein>
<dbReference type="KEGG" id="avc:NCTC10951_00721"/>
<name>A0A448PIT8_ACTVI</name>
<dbReference type="OrthoDB" id="2624539at2"/>
<dbReference type="Proteomes" id="UP000268658">
    <property type="component" value="Chromosome"/>
</dbReference>
<gene>
    <name evidence="1" type="ORF">NCTC10951_00721</name>
</gene>
<proteinExistence type="predicted"/>
<organism evidence="1 2">
    <name type="scientific">Actinomyces viscosus</name>
    <dbReference type="NCBI Taxonomy" id="1656"/>
    <lineage>
        <taxon>Bacteria</taxon>
        <taxon>Bacillati</taxon>
        <taxon>Actinomycetota</taxon>
        <taxon>Actinomycetes</taxon>
        <taxon>Actinomycetales</taxon>
        <taxon>Actinomycetaceae</taxon>
        <taxon>Actinomyces</taxon>
    </lineage>
</organism>
<dbReference type="RefSeq" id="WP_126413459.1">
    <property type="nucleotide sequence ID" value="NZ_JASPER010000044.1"/>
</dbReference>
<dbReference type="EMBL" id="LR134477">
    <property type="protein sequence ID" value="VEI14845.1"/>
    <property type="molecule type" value="Genomic_DNA"/>
</dbReference>
<dbReference type="AlphaFoldDB" id="A0A448PIT8"/>
<reference evidence="1 2" key="1">
    <citation type="submission" date="2018-12" db="EMBL/GenBank/DDBJ databases">
        <authorList>
            <consortium name="Pathogen Informatics"/>
        </authorList>
    </citation>
    <scope>NUCLEOTIDE SEQUENCE [LARGE SCALE GENOMIC DNA]</scope>
    <source>
        <strain evidence="1 2">NCTC10951</strain>
    </source>
</reference>
<evidence type="ECO:0000313" key="1">
    <source>
        <dbReference type="EMBL" id="VEI14845.1"/>
    </source>
</evidence>
<accession>A0A448PIT8</accession>
<sequence>MKTSTDTDTDKRITADTMIRHPLVVPPSASAYQFYAFPLAIIETRPESQDWVLSNFIQTCFNPDHMAPVPFCHFLYDYRDNPFLTSHSMTWDWVRELVTSPTGFIAEQVQSGYYVYLSADEFYVPRRPNYQRMHFVHDMLVVGSTPDGSQFEVAGFDERGGYLTAR</sequence>